<keyword evidence="2" id="KW-0808">Transferase</keyword>
<feature type="domain" description="Methyltransferase type 11" evidence="1">
    <location>
        <begin position="78"/>
        <end position="144"/>
    </location>
</feature>
<proteinExistence type="predicted"/>
<name>A0ABS0J987_9BACT</name>
<dbReference type="SUPFAM" id="SSF53335">
    <property type="entry name" value="S-adenosyl-L-methionine-dependent methyltransferases"/>
    <property type="match status" value="1"/>
</dbReference>
<dbReference type="InterPro" id="IPR029063">
    <property type="entry name" value="SAM-dependent_MTases_sf"/>
</dbReference>
<dbReference type="InterPro" id="IPR013216">
    <property type="entry name" value="Methyltransf_11"/>
</dbReference>
<protein>
    <submittedName>
        <fullName evidence="2">Class I SAM-dependent methyltransferase</fullName>
    </submittedName>
</protein>
<keyword evidence="2" id="KW-0489">Methyltransferase</keyword>
<dbReference type="EMBL" id="VRYY01000809">
    <property type="protein sequence ID" value="MBG3879023.1"/>
    <property type="molecule type" value="Genomic_DNA"/>
</dbReference>
<comment type="caution">
    <text evidence="2">The sequence shown here is derived from an EMBL/GenBank/DDBJ whole genome shotgun (WGS) entry which is preliminary data.</text>
</comment>
<organism evidence="2 3">
    <name type="scientific">Nitratidesulfovibrio oxamicus</name>
    <dbReference type="NCBI Taxonomy" id="32016"/>
    <lineage>
        <taxon>Bacteria</taxon>
        <taxon>Pseudomonadati</taxon>
        <taxon>Thermodesulfobacteriota</taxon>
        <taxon>Desulfovibrionia</taxon>
        <taxon>Desulfovibrionales</taxon>
        <taxon>Desulfovibrionaceae</taxon>
        <taxon>Nitratidesulfovibrio</taxon>
    </lineage>
</organism>
<gene>
    <name evidence="2" type="ORF">FVW20_19000</name>
</gene>
<evidence type="ECO:0000313" key="3">
    <source>
        <dbReference type="Proteomes" id="UP001194469"/>
    </source>
</evidence>
<dbReference type="GO" id="GO:0032259">
    <property type="term" value="P:methylation"/>
    <property type="evidence" value="ECO:0007669"/>
    <property type="project" value="UniProtKB-KW"/>
</dbReference>
<dbReference type="Proteomes" id="UP001194469">
    <property type="component" value="Unassembled WGS sequence"/>
</dbReference>
<evidence type="ECO:0000313" key="2">
    <source>
        <dbReference type="EMBL" id="MBG3879023.1"/>
    </source>
</evidence>
<evidence type="ECO:0000259" key="1">
    <source>
        <dbReference type="Pfam" id="PF08241"/>
    </source>
</evidence>
<dbReference type="Pfam" id="PF08241">
    <property type="entry name" value="Methyltransf_11"/>
    <property type="match status" value="1"/>
</dbReference>
<accession>A0ABS0J987</accession>
<dbReference type="GO" id="GO:0008168">
    <property type="term" value="F:methyltransferase activity"/>
    <property type="evidence" value="ECO:0007669"/>
    <property type="project" value="UniProtKB-KW"/>
</dbReference>
<dbReference type="Gene3D" id="3.40.50.150">
    <property type="entry name" value="Vaccinia Virus protein VP39"/>
    <property type="match status" value="1"/>
</dbReference>
<dbReference type="CDD" id="cd02440">
    <property type="entry name" value="AdoMet_MTases"/>
    <property type="match status" value="1"/>
</dbReference>
<reference evidence="2 3" key="1">
    <citation type="submission" date="2019-08" db="EMBL/GenBank/DDBJ databases">
        <authorList>
            <person name="Luo N."/>
        </authorList>
    </citation>
    <scope>NUCLEOTIDE SEQUENCE [LARGE SCALE GENOMIC DNA]</scope>
    <source>
        <strain evidence="2 3">NCIMB 9442</strain>
    </source>
</reference>
<sequence length="219" mass="25535">MTVSKRTHHIQCLPPLIPRGNTMKFSLFKKPFSVREYWNNRYLKGGNSGDGSYGQLAAFKADILNEFIRTHNITSISEFGCGDGNQLSLIEIGHYTGYDISDEAVRICRQKYANSQFEFHNVTTYDGRKADMALSLDVIYHLIDDEIYHNYMSLLFSASDKFAGIYAWNINWHHAEHVKSRRFFSWIYEHAPQWQLAAFIPNRYPDISNSDFYFFSRQA</sequence>
<keyword evidence="3" id="KW-1185">Reference proteome</keyword>